<proteinExistence type="predicted"/>
<dbReference type="InterPro" id="IPR030395">
    <property type="entry name" value="GP_PDE_dom"/>
</dbReference>
<dbReference type="PANTHER" id="PTHR46211">
    <property type="entry name" value="GLYCEROPHOSPHORYL DIESTER PHOSPHODIESTERASE"/>
    <property type="match status" value="1"/>
</dbReference>
<dbReference type="InterPro" id="IPR017946">
    <property type="entry name" value="PLC-like_Pdiesterase_TIM-brl"/>
</dbReference>
<evidence type="ECO:0000259" key="1">
    <source>
        <dbReference type="PROSITE" id="PS51704"/>
    </source>
</evidence>
<comment type="caution">
    <text evidence="2">The sequence shown here is derived from an EMBL/GenBank/DDBJ whole genome shotgun (WGS) entry which is preliminary data.</text>
</comment>
<dbReference type="Gene3D" id="3.20.20.190">
    <property type="entry name" value="Phosphatidylinositol (PI) phosphodiesterase"/>
    <property type="match status" value="1"/>
</dbReference>
<dbReference type="OrthoDB" id="5241788at2"/>
<dbReference type="SUPFAM" id="SSF51695">
    <property type="entry name" value="PLC-like phosphodiesterases"/>
    <property type="match status" value="1"/>
</dbReference>
<dbReference type="AlphaFoldDB" id="A0A3L6ZX03"/>
<reference evidence="2 3" key="1">
    <citation type="submission" date="2018-10" db="EMBL/GenBank/DDBJ databases">
        <authorList>
            <person name="Li J."/>
        </authorList>
    </citation>
    <scope>NUCLEOTIDE SEQUENCE [LARGE SCALE GENOMIC DNA]</scope>
    <source>
        <strain evidence="2 3">CCTCC AB209002</strain>
    </source>
</reference>
<dbReference type="Pfam" id="PF03009">
    <property type="entry name" value="GDPD"/>
    <property type="match status" value="1"/>
</dbReference>
<dbReference type="Proteomes" id="UP000270299">
    <property type="component" value="Unassembled WGS sequence"/>
</dbReference>
<name>A0A3L6ZX03_9MICO</name>
<organism evidence="2 3">
    <name type="scientific">Mycetocola manganoxydans</name>
    <dbReference type="NCBI Taxonomy" id="699879"/>
    <lineage>
        <taxon>Bacteria</taxon>
        <taxon>Bacillati</taxon>
        <taxon>Actinomycetota</taxon>
        <taxon>Actinomycetes</taxon>
        <taxon>Micrococcales</taxon>
        <taxon>Microbacteriaceae</taxon>
        <taxon>Mycetocola</taxon>
    </lineage>
</organism>
<gene>
    <name evidence="2" type="ORF">D9V29_04615</name>
</gene>
<dbReference type="RefSeq" id="WP_121672158.1">
    <property type="nucleotide sequence ID" value="NZ_BMXM01000001.1"/>
</dbReference>
<sequence>MAAERVASRYFDLERPRVFAHRGLALSAPENTIAAFQAAIDVGAHYVETDAHATSDGVAVLVHDPEIIADGVTHTVRNLTWSQLRQLDLGGGHRVPALASALVTFPRTRFNIDVKSEQAAGPVAHAVRAEKAEDRVLVTSFDEARRSRATALLADAASSASSERFTRAFIGARLGSAAIVRAALGGIRCVQIPERHRNVQLVTRRTVNAFHRAGVEVHVWTVNEPDDMRRLLDLGVDGIITDRADLALHLVAGRMTTPST</sequence>
<keyword evidence="3" id="KW-1185">Reference proteome</keyword>
<protein>
    <submittedName>
        <fullName evidence="2">Glycerophosphodiester phosphodiesterase</fullName>
    </submittedName>
</protein>
<dbReference type="EMBL" id="RCUV01000005">
    <property type="protein sequence ID" value="RLP72437.1"/>
    <property type="molecule type" value="Genomic_DNA"/>
</dbReference>
<evidence type="ECO:0000313" key="2">
    <source>
        <dbReference type="EMBL" id="RLP72437.1"/>
    </source>
</evidence>
<dbReference type="PROSITE" id="PS51704">
    <property type="entry name" value="GP_PDE"/>
    <property type="match status" value="1"/>
</dbReference>
<dbReference type="GO" id="GO:0008081">
    <property type="term" value="F:phosphoric diester hydrolase activity"/>
    <property type="evidence" value="ECO:0007669"/>
    <property type="project" value="InterPro"/>
</dbReference>
<feature type="domain" description="GP-PDE" evidence="1">
    <location>
        <begin position="16"/>
        <end position="251"/>
    </location>
</feature>
<accession>A0A3L6ZX03</accession>
<evidence type="ECO:0000313" key="3">
    <source>
        <dbReference type="Proteomes" id="UP000270299"/>
    </source>
</evidence>
<dbReference type="PANTHER" id="PTHR46211:SF14">
    <property type="entry name" value="GLYCEROPHOSPHODIESTER PHOSPHODIESTERASE"/>
    <property type="match status" value="1"/>
</dbReference>
<dbReference type="GO" id="GO:0006629">
    <property type="term" value="P:lipid metabolic process"/>
    <property type="evidence" value="ECO:0007669"/>
    <property type="project" value="InterPro"/>
</dbReference>